<reference evidence="3" key="1">
    <citation type="submission" date="2016-10" db="EMBL/GenBank/DDBJ databases">
        <authorList>
            <person name="Varghese N."/>
            <person name="Submissions S."/>
        </authorList>
    </citation>
    <scope>NUCLEOTIDE SEQUENCE [LARGE SCALE GENOMIC DNA]</scope>
    <source>
        <strain evidence="3">DSM 15718</strain>
    </source>
</reference>
<evidence type="ECO:0000256" key="1">
    <source>
        <dbReference type="SAM" id="Phobius"/>
    </source>
</evidence>
<accession>A0A1H2SE66</accession>
<feature type="transmembrane region" description="Helical" evidence="1">
    <location>
        <begin position="12"/>
        <end position="29"/>
    </location>
</feature>
<evidence type="ECO:0000313" key="2">
    <source>
        <dbReference type="EMBL" id="SDW29973.1"/>
    </source>
</evidence>
<dbReference type="RefSeq" id="WP_091429255.1">
    <property type="nucleotide sequence ID" value="NZ_FNMV01000002.1"/>
</dbReference>
<proteinExistence type="predicted"/>
<feature type="transmembrane region" description="Helical" evidence="1">
    <location>
        <begin position="50"/>
        <end position="67"/>
    </location>
</feature>
<keyword evidence="1" id="KW-1133">Transmembrane helix</keyword>
<protein>
    <submittedName>
        <fullName evidence="2">Uncharacterized protein</fullName>
    </submittedName>
</protein>
<keyword evidence="1" id="KW-0812">Transmembrane</keyword>
<keyword evidence="1" id="KW-0472">Membrane</keyword>
<name>A0A1H2SE66_9FLAO</name>
<evidence type="ECO:0000313" key="3">
    <source>
        <dbReference type="Proteomes" id="UP000198569"/>
    </source>
</evidence>
<organism evidence="2 3">
    <name type="scientific">Flavobacterium degerlachei</name>
    <dbReference type="NCBI Taxonomy" id="229203"/>
    <lineage>
        <taxon>Bacteria</taxon>
        <taxon>Pseudomonadati</taxon>
        <taxon>Bacteroidota</taxon>
        <taxon>Flavobacteriia</taxon>
        <taxon>Flavobacteriales</taxon>
        <taxon>Flavobacteriaceae</taxon>
        <taxon>Flavobacterium</taxon>
    </lineage>
</organism>
<dbReference type="EMBL" id="FNMV01000002">
    <property type="protein sequence ID" value="SDW29973.1"/>
    <property type="molecule type" value="Genomic_DNA"/>
</dbReference>
<gene>
    <name evidence="2" type="ORF">SAMN05444338_10259</name>
</gene>
<sequence>MKYIQDENSSTLIVTFIVFVIICFFIVKWDMYETKKCEIEGEYRELLSKVRLRGAVIMILIGVFSILKELYKRF</sequence>
<dbReference type="AlphaFoldDB" id="A0A1H2SE66"/>
<dbReference type="Proteomes" id="UP000198569">
    <property type="component" value="Unassembled WGS sequence"/>
</dbReference>
<keyword evidence="3" id="KW-1185">Reference proteome</keyword>